<evidence type="ECO:0000313" key="4">
    <source>
        <dbReference type="Proteomes" id="UP000297716"/>
    </source>
</evidence>
<evidence type="ECO:0000256" key="2">
    <source>
        <dbReference type="SAM" id="Phobius"/>
    </source>
</evidence>
<feature type="region of interest" description="Disordered" evidence="1">
    <location>
        <begin position="82"/>
        <end position="115"/>
    </location>
</feature>
<dbReference type="OrthoDB" id="3166386at2759"/>
<sequence length="115" mass="12457">MSNNDNSNASNVSATDIITYIGVPLAVLGILPILWNSALTLWTAFQVRRALKQNHIPRQAAVVRADIVNRVIEVDFERVALSPPPRGRAAPGYWEPGSGDDDTAKRRHSSLPGGS</sequence>
<keyword evidence="4" id="KW-1185">Reference proteome</keyword>
<dbReference type="STRING" id="37992.A0A4Z0YGI7"/>
<gene>
    <name evidence="3" type="ORF">E0Z10_g5603</name>
</gene>
<protein>
    <submittedName>
        <fullName evidence="3">Uncharacterized protein</fullName>
    </submittedName>
</protein>
<accession>A0A4Z0YGI7</accession>
<evidence type="ECO:0000256" key="1">
    <source>
        <dbReference type="SAM" id="MobiDB-lite"/>
    </source>
</evidence>
<evidence type="ECO:0000313" key="3">
    <source>
        <dbReference type="EMBL" id="TGJ83134.1"/>
    </source>
</evidence>
<feature type="non-terminal residue" evidence="3">
    <location>
        <position position="115"/>
    </location>
</feature>
<dbReference type="Proteomes" id="UP000297716">
    <property type="component" value="Unassembled WGS sequence"/>
</dbReference>
<comment type="caution">
    <text evidence="3">The sequence shown here is derived from an EMBL/GenBank/DDBJ whole genome shotgun (WGS) entry which is preliminary data.</text>
</comment>
<keyword evidence="2" id="KW-0812">Transmembrane</keyword>
<dbReference type="EMBL" id="SKBN01000103">
    <property type="protein sequence ID" value="TGJ83134.1"/>
    <property type="molecule type" value="Genomic_DNA"/>
</dbReference>
<dbReference type="AlphaFoldDB" id="A0A4Z0YGI7"/>
<keyword evidence="2" id="KW-0472">Membrane</keyword>
<feature type="transmembrane region" description="Helical" evidence="2">
    <location>
        <begin position="20"/>
        <end position="45"/>
    </location>
</feature>
<organism evidence="3 4">
    <name type="scientific">Xylaria hypoxylon</name>
    <dbReference type="NCBI Taxonomy" id="37992"/>
    <lineage>
        <taxon>Eukaryota</taxon>
        <taxon>Fungi</taxon>
        <taxon>Dikarya</taxon>
        <taxon>Ascomycota</taxon>
        <taxon>Pezizomycotina</taxon>
        <taxon>Sordariomycetes</taxon>
        <taxon>Xylariomycetidae</taxon>
        <taxon>Xylariales</taxon>
        <taxon>Xylariaceae</taxon>
        <taxon>Xylaria</taxon>
    </lineage>
</organism>
<reference evidence="3 4" key="1">
    <citation type="submission" date="2019-03" db="EMBL/GenBank/DDBJ databases">
        <title>Draft genome sequence of Xylaria hypoxylon DSM 108379, a ubiquitous saprotrophic-parasitic fungi on hardwood.</title>
        <authorList>
            <person name="Buettner E."/>
            <person name="Leonhardt S."/>
            <person name="Gebauer A.M."/>
            <person name="Liers C."/>
            <person name="Hofrichter M."/>
            <person name="Kellner H."/>
        </authorList>
    </citation>
    <scope>NUCLEOTIDE SEQUENCE [LARGE SCALE GENOMIC DNA]</scope>
    <source>
        <strain evidence="3 4">DSM 108379</strain>
    </source>
</reference>
<name>A0A4Z0YGI7_9PEZI</name>
<keyword evidence="2" id="KW-1133">Transmembrane helix</keyword>
<proteinExistence type="predicted"/>